<evidence type="ECO:0000256" key="1">
    <source>
        <dbReference type="ARBA" id="ARBA00022581"/>
    </source>
</evidence>
<gene>
    <name evidence="7" type="ORF">SCV_057</name>
</gene>
<accession>A0A1Q3DL00</accession>
<dbReference type="SUPFAM" id="SSF48403">
    <property type="entry name" value="Ankyrin repeat"/>
    <property type="match status" value="1"/>
</dbReference>
<dbReference type="InterPro" id="IPR036770">
    <property type="entry name" value="Ankyrin_rpt-contain_sf"/>
</dbReference>
<keyword evidence="1" id="KW-0945">Host-virus interaction</keyword>
<dbReference type="PANTHER" id="PTHR24198">
    <property type="entry name" value="ANKYRIN REPEAT AND PROTEIN KINASE DOMAIN-CONTAINING PROTEIN"/>
    <property type="match status" value="1"/>
</dbReference>
<proteinExistence type="predicted"/>
<dbReference type="PROSITE" id="PS50297">
    <property type="entry name" value="ANK_REP_REGION"/>
    <property type="match status" value="1"/>
</dbReference>
<dbReference type="GO" id="GO:0085034">
    <property type="term" value="P:symbiont-mediated suppression of host NF-kappaB cascade"/>
    <property type="evidence" value="ECO:0007669"/>
    <property type="project" value="UniProtKB-KW"/>
</dbReference>
<dbReference type="SMART" id="SM00184">
    <property type="entry name" value="RING"/>
    <property type="match status" value="1"/>
</dbReference>
<organism evidence="7">
    <name type="scientific">Chionoecetes opilio bacilliform virus</name>
    <dbReference type="NCBI Taxonomy" id="1825681"/>
    <lineage>
        <taxon>Viruses</taxon>
        <taxon>Viruses incertae sedis</taxon>
        <taxon>Naldaviricetes</taxon>
        <taxon>Nimaviridae</taxon>
    </lineage>
</organism>
<keyword evidence="5" id="KW-0863">Zinc-finger</keyword>
<protein>
    <recommendedName>
        <fullName evidence="6">RING-type domain-containing protein</fullName>
    </recommendedName>
</protein>
<keyword evidence="5" id="KW-0862">Zinc</keyword>
<sequence>MIDLAPGCEERIYNIENRETFVILSLLSATYKDVFSNTQKASDTANAIHADALHKYETGVVPLLHDNLVEPLVTLQREVETCRGRWSLLDKIELLVGQTNDARTTFPRVFIARSLRTVKKKIFDRLNDAGTTYINSDAFRNRKHETSVIDVAFAASMIEPGCFDVLITLTPIFTFFPSHHDDKPIDYSQHTHALNDIRYAAYSICYNSRRNIRDVRATDFVSNHEFRNFNIRDNIMSSMIVQLYQNVYEDAEEETAPNQLFDQVFRLDNIMSWFAQTDPEHKDLLLIGKWDIPHNLLLHVLRTLSAVIKESVHHNNNKERIEGGLMINNWCDARFGKVFQRVLAAPEKLDLNLMREVTQALVLTNGVYVFRALLHDHKPEVSFIKDLALFMAQNKRTHANMFTTLIDFYPWIFDTWLDRCGNTLLCLCVINGYERLDKVLQHTNIKNRIDVESKDGLTPLMLAADFPAYAHIFEILLANGADPTHVNRHHESVMHRIAGSNNTNLAKEVHETWQKATLELRRNNDMATPIMIALVRQHVKLSEHFLKLGAQVTTKFGSSGIIRTVEAMCLMSRPLSQKMLQKEGFKCMSEIIVKGFLTQELFLEEPIVAHTGMFDMGRLCLTPLTLKYDHGRRGDLPWNIYHEGVPNSLDGMSRSLVGATWQLFNEPDKCLKLKWPEYIISNNIKKLKRWLIDNKKSKEAARKREPCFKTDSCRVCLCSLFNKEDAEVVEGDGGRDDENDYWVGKTECGHFFHASCWKKTGGKICPLCRQRKKFRCPIDRMAISKDIPCVIRKFPREALRHRERSEGHYFASPRYDFFIEGEWVDEINIHISTCPQIIGTCTS</sequence>
<dbReference type="Gene3D" id="1.25.40.20">
    <property type="entry name" value="Ankyrin repeat-containing domain"/>
    <property type="match status" value="1"/>
</dbReference>
<dbReference type="InterPro" id="IPR002110">
    <property type="entry name" value="Ankyrin_rpt"/>
</dbReference>
<dbReference type="Gene3D" id="3.30.40.10">
    <property type="entry name" value="Zinc/RING finger domain, C3HC4 (zinc finger)"/>
    <property type="match status" value="1"/>
</dbReference>
<keyword evidence="5" id="KW-0479">Metal-binding</keyword>
<evidence type="ECO:0000313" key="7">
    <source>
        <dbReference type="EMBL" id="GAV93180.1"/>
    </source>
</evidence>
<keyword evidence="4" id="KW-0040">ANK repeat</keyword>
<keyword evidence="2" id="KW-0677">Repeat</keyword>
<evidence type="ECO:0000256" key="4">
    <source>
        <dbReference type="ARBA" id="ARBA00023043"/>
    </source>
</evidence>
<dbReference type="Pfam" id="PF00023">
    <property type="entry name" value="Ank"/>
    <property type="match status" value="1"/>
</dbReference>
<reference evidence="7" key="1">
    <citation type="submission" date="2017-01" db="EMBL/GenBank/DDBJ databases">
        <title>Draft genome sequence of uncultured bacilliform virus purified from snow crab.</title>
        <authorList>
            <person name="Takano T."/>
        </authorList>
    </citation>
    <scope>NUCLEOTIDE SEQUENCE</scope>
    <source>
        <strain evidence="7">Isolate_1</strain>
    </source>
</reference>
<evidence type="ECO:0000256" key="2">
    <source>
        <dbReference type="ARBA" id="ARBA00022737"/>
    </source>
</evidence>
<evidence type="ECO:0000259" key="6">
    <source>
        <dbReference type="PROSITE" id="PS50089"/>
    </source>
</evidence>
<dbReference type="PANTHER" id="PTHR24198:SF165">
    <property type="entry name" value="ANKYRIN REPEAT-CONTAINING PROTEIN-RELATED"/>
    <property type="match status" value="1"/>
</dbReference>
<evidence type="ECO:0000256" key="5">
    <source>
        <dbReference type="PROSITE-ProRule" id="PRU00175"/>
    </source>
</evidence>
<evidence type="ECO:0000256" key="3">
    <source>
        <dbReference type="ARBA" id="ARBA00022863"/>
    </source>
</evidence>
<dbReference type="PROSITE" id="PS50089">
    <property type="entry name" value="ZF_RING_2"/>
    <property type="match status" value="1"/>
</dbReference>
<dbReference type="PROSITE" id="PS50088">
    <property type="entry name" value="ANK_REPEAT"/>
    <property type="match status" value="1"/>
</dbReference>
<dbReference type="EMBL" id="BDLS01000002">
    <property type="protein sequence ID" value="GAV93180.1"/>
    <property type="molecule type" value="Genomic_DNA"/>
</dbReference>
<name>A0A1Q3DL00_9VIRU</name>
<feature type="domain" description="RING-type" evidence="6">
    <location>
        <begin position="713"/>
        <end position="769"/>
    </location>
</feature>
<comment type="caution">
    <text evidence="7">The sequence shown here is derived from an EMBL/GenBank/DDBJ whole genome shotgun (WGS) entry which is preliminary data.</text>
</comment>
<dbReference type="SUPFAM" id="SSF57850">
    <property type="entry name" value="RING/U-box"/>
    <property type="match status" value="1"/>
</dbReference>
<dbReference type="InterPro" id="IPR013083">
    <property type="entry name" value="Znf_RING/FYVE/PHD"/>
</dbReference>
<dbReference type="InterPro" id="IPR001841">
    <property type="entry name" value="Znf_RING"/>
</dbReference>
<dbReference type="SMART" id="SM00248">
    <property type="entry name" value="ANK"/>
    <property type="match status" value="3"/>
</dbReference>
<keyword evidence="3" id="KW-1100">Inhibition of host NF-kappa-B by virus</keyword>
<dbReference type="GO" id="GO:0008270">
    <property type="term" value="F:zinc ion binding"/>
    <property type="evidence" value="ECO:0007669"/>
    <property type="project" value="UniProtKB-KW"/>
</dbReference>